<dbReference type="GO" id="GO:0004175">
    <property type="term" value="F:endopeptidase activity"/>
    <property type="evidence" value="ECO:0007669"/>
    <property type="project" value="TreeGrafter"/>
</dbReference>
<dbReference type="GO" id="GO:0008236">
    <property type="term" value="F:serine-type peptidase activity"/>
    <property type="evidence" value="ECO:0007669"/>
    <property type="project" value="InterPro"/>
</dbReference>
<dbReference type="Gene3D" id="2.30.42.10">
    <property type="match status" value="1"/>
</dbReference>
<dbReference type="PROSITE" id="PS51257">
    <property type="entry name" value="PROKAR_LIPOPROTEIN"/>
    <property type="match status" value="1"/>
</dbReference>
<dbReference type="GO" id="GO:0030288">
    <property type="term" value="C:outer membrane-bounded periplasmic space"/>
    <property type="evidence" value="ECO:0007669"/>
    <property type="project" value="TreeGrafter"/>
</dbReference>
<feature type="domain" description="Tail specific protease" evidence="2">
    <location>
        <begin position="207"/>
        <end position="413"/>
    </location>
</feature>
<dbReference type="Gene3D" id="3.90.226.10">
    <property type="entry name" value="2-enoyl-CoA Hydratase, Chain A, domain 1"/>
    <property type="match status" value="1"/>
</dbReference>
<dbReference type="Proteomes" id="UP000244013">
    <property type="component" value="Unassembled WGS sequence"/>
</dbReference>
<proteinExistence type="predicted"/>
<dbReference type="CDD" id="cd07561">
    <property type="entry name" value="Peptidase_S41_CPP_like"/>
    <property type="match status" value="1"/>
</dbReference>
<dbReference type="PANTHER" id="PTHR32060:SF30">
    <property type="entry name" value="CARBOXY-TERMINAL PROCESSING PROTEASE CTPA"/>
    <property type="match status" value="1"/>
</dbReference>
<keyword evidence="1" id="KW-0732">Signal</keyword>
<gene>
    <name evidence="3" type="ORF">C8J25_101696</name>
</gene>
<dbReference type="InterPro" id="IPR036034">
    <property type="entry name" value="PDZ_sf"/>
</dbReference>
<dbReference type="SUPFAM" id="SSF52096">
    <property type="entry name" value="ClpP/crotonase"/>
    <property type="match status" value="1"/>
</dbReference>
<dbReference type="GO" id="GO:0007165">
    <property type="term" value="P:signal transduction"/>
    <property type="evidence" value="ECO:0007669"/>
    <property type="project" value="TreeGrafter"/>
</dbReference>
<dbReference type="GO" id="GO:0006508">
    <property type="term" value="P:proteolysis"/>
    <property type="evidence" value="ECO:0007669"/>
    <property type="project" value="InterPro"/>
</dbReference>
<organism evidence="3 4">
    <name type="scientific">Sphingomonas faeni</name>
    <dbReference type="NCBI Taxonomy" id="185950"/>
    <lineage>
        <taxon>Bacteria</taxon>
        <taxon>Pseudomonadati</taxon>
        <taxon>Pseudomonadota</taxon>
        <taxon>Alphaproteobacteria</taxon>
        <taxon>Sphingomonadales</taxon>
        <taxon>Sphingomonadaceae</taxon>
        <taxon>Sphingomonas</taxon>
    </lineage>
</organism>
<reference evidence="3 4" key="1">
    <citation type="submission" date="2018-04" db="EMBL/GenBank/DDBJ databases">
        <title>Genomic Encyclopedia of Type Strains, Phase III (KMG-III): the genomes of soil and plant-associated and newly described type strains.</title>
        <authorList>
            <person name="Whitman W."/>
        </authorList>
    </citation>
    <scope>NUCLEOTIDE SEQUENCE [LARGE SCALE GENOMIC DNA]</scope>
    <source>
        <strain evidence="3 4">MA-olki</strain>
    </source>
</reference>
<evidence type="ECO:0000313" key="3">
    <source>
        <dbReference type="EMBL" id="PTW49190.1"/>
    </source>
</evidence>
<dbReference type="Gene3D" id="3.30.750.170">
    <property type="match status" value="1"/>
</dbReference>
<dbReference type="GeneID" id="91004777"/>
<dbReference type="RefSeq" id="WP_244186710.1">
    <property type="nucleotide sequence ID" value="NZ_QAYE01000001.1"/>
</dbReference>
<sequence>MRARFGTMLAMAAMLSSCGGSDGNTNSTGGGAGGAIGVTPTPTPTATAGCSLRERQDWAAAQLREWYLFPDTLPATLSPAGYTTVDSYIDALTATARAQRKDRFFTYLTSIKEENAYYASGSSAGFGIRFALDQTGQRLFAAESFEGAPALAAGIDRGAEILAIGTTSSNLRTVSAIVSAEGTAGLTTAFGPDTTGTARVFRVSDAAGTRDVTVAKADFSLLPVSSRYGAKIIEDSGQRVGYINLRTFISTAEPALKTAFANFRAQGVTKVIIDLRYNGGGLVATSEYLGDLLGGGRSTSEVFDYTTFRTEKASNNETRFFAPQPESIAPTRIAFIGSGGTASASELLINAFTPYLHGNSALIGTNTYGKPVGQIALDKPACDDRLRVIAFATQNAARNGNYFDGLESTVEATCRATDDISFPLGDAREASTRRALDFLAGRTCSAITSDVTAQSARTAASTRQDLLIPAAPTTAQRMVPGSF</sequence>
<dbReference type="Pfam" id="PF03572">
    <property type="entry name" value="Peptidase_S41"/>
    <property type="match status" value="1"/>
</dbReference>
<dbReference type="PANTHER" id="PTHR32060">
    <property type="entry name" value="TAIL-SPECIFIC PROTEASE"/>
    <property type="match status" value="1"/>
</dbReference>
<feature type="chain" id="PRO_5015499556" evidence="1">
    <location>
        <begin position="20"/>
        <end position="483"/>
    </location>
</feature>
<comment type="caution">
    <text evidence="3">The sequence shown here is derived from an EMBL/GenBank/DDBJ whole genome shotgun (WGS) entry which is preliminary data.</text>
</comment>
<accession>A0A2T5UCG6</accession>
<dbReference type="InterPro" id="IPR005151">
    <property type="entry name" value="Tail-specific_protease"/>
</dbReference>
<dbReference type="EMBL" id="QAYE01000001">
    <property type="protein sequence ID" value="PTW49190.1"/>
    <property type="molecule type" value="Genomic_DNA"/>
</dbReference>
<evidence type="ECO:0000259" key="2">
    <source>
        <dbReference type="SMART" id="SM00245"/>
    </source>
</evidence>
<dbReference type="SMART" id="SM00245">
    <property type="entry name" value="TSPc"/>
    <property type="match status" value="1"/>
</dbReference>
<name>A0A2T5UCG6_9SPHN</name>
<evidence type="ECO:0000313" key="4">
    <source>
        <dbReference type="Proteomes" id="UP000244013"/>
    </source>
</evidence>
<evidence type="ECO:0000256" key="1">
    <source>
        <dbReference type="SAM" id="SignalP"/>
    </source>
</evidence>
<protein>
    <submittedName>
        <fullName evidence="3">Peptidase S41-like protein</fullName>
    </submittedName>
</protein>
<dbReference type="AlphaFoldDB" id="A0A2T5UCG6"/>
<dbReference type="InterPro" id="IPR029045">
    <property type="entry name" value="ClpP/crotonase-like_dom_sf"/>
</dbReference>
<feature type="signal peptide" evidence="1">
    <location>
        <begin position="1"/>
        <end position="19"/>
    </location>
</feature>